<organism evidence="1 2">
    <name type="scientific">Trichomonas vaginalis (strain ATCC PRA-98 / G3)</name>
    <dbReference type="NCBI Taxonomy" id="412133"/>
    <lineage>
        <taxon>Eukaryota</taxon>
        <taxon>Metamonada</taxon>
        <taxon>Parabasalia</taxon>
        <taxon>Trichomonadida</taxon>
        <taxon>Trichomonadidae</taxon>
        <taxon>Trichomonas</taxon>
    </lineage>
</organism>
<evidence type="ECO:0000313" key="1">
    <source>
        <dbReference type="EMBL" id="EAX93686.1"/>
    </source>
</evidence>
<sequence>MLTAAIVKIHSGNYDTTTVYNLKLANLGLTDVSKLGDLCPDLIRLDLTGNKLASLAGTENLSKLEELVLDNTSVPLTGIGKITSLQKLSLRDCGLSQLNAIKPEEFSKLVNLRYLDLRQNAIAQQSTLPQYIRQMLPSVRQLNGDFLLFPKFDNSAIQKPPTVSFAGPDSTVNFDDVEQRLNKQMDEVAASIKDCQQRLSEAEVLVHRRLKEVKDYAEQIIADDGSKSAK</sequence>
<evidence type="ECO:0000313" key="2">
    <source>
        <dbReference type="Proteomes" id="UP000001542"/>
    </source>
</evidence>
<reference evidence="1" key="1">
    <citation type="submission" date="2006-10" db="EMBL/GenBank/DDBJ databases">
        <authorList>
            <person name="Amadeo P."/>
            <person name="Zhao Q."/>
            <person name="Wortman J."/>
            <person name="Fraser-Liggett C."/>
            <person name="Carlton J."/>
        </authorList>
    </citation>
    <scope>NUCLEOTIDE SEQUENCE</scope>
    <source>
        <strain evidence="1">G3</strain>
    </source>
</reference>
<dbReference type="InterPro" id="IPR001611">
    <property type="entry name" value="Leu-rich_rpt"/>
</dbReference>
<dbReference type="PROSITE" id="PS51450">
    <property type="entry name" value="LRR"/>
    <property type="match status" value="1"/>
</dbReference>
<keyword evidence="2" id="KW-1185">Reference proteome</keyword>
<dbReference type="STRING" id="5722.A2FN44"/>
<dbReference type="OrthoDB" id="433501at2759"/>
<gene>
    <name evidence="1" type="ORF">TVAG_104050</name>
</gene>
<dbReference type="PANTHER" id="PTHR46759">
    <property type="entry name" value="LEUCINE-RICH REPEAT-CONTAINING PROTEIN 72"/>
    <property type="match status" value="1"/>
</dbReference>
<dbReference type="SUPFAM" id="SSF52058">
    <property type="entry name" value="L domain-like"/>
    <property type="match status" value="1"/>
</dbReference>
<protein>
    <submittedName>
        <fullName evidence="1">Leucine Rich Repeat family protein</fullName>
    </submittedName>
</protein>
<dbReference type="Proteomes" id="UP000001542">
    <property type="component" value="Unassembled WGS sequence"/>
</dbReference>
<dbReference type="KEGG" id="tva:4751409"/>
<dbReference type="AlphaFoldDB" id="A2FN44"/>
<name>A2FN44_TRIV3</name>
<dbReference type="SMR" id="A2FN44"/>
<dbReference type="InterPro" id="IPR032675">
    <property type="entry name" value="LRR_dom_sf"/>
</dbReference>
<dbReference type="EMBL" id="DS113898">
    <property type="protein sequence ID" value="EAX93686.1"/>
    <property type="molecule type" value="Genomic_DNA"/>
</dbReference>
<reference evidence="1" key="2">
    <citation type="journal article" date="2007" name="Science">
        <title>Draft genome sequence of the sexually transmitted pathogen Trichomonas vaginalis.</title>
        <authorList>
            <person name="Carlton J.M."/>
            <person name="Hirt R.P."/>
            <person name="Silva J.C."/>
            <person name="Delcher A.L."/>
            <person name="Schatz M."/>
            <person name="Zhao Q."/>
            <person name="Wortman J.R."/>
            <person name="Bidwell S.L."/>
            <person name="Alsmark U.C.M."/>
            <person name="Besteiro S."/>
            <person name="Sicheritz-Ponten T."/>
            <person name="Noel C.J."/>
            <person name="Dacks J.B."/>
            <person name="Foster P.G."/>
            <person name="Simillion C."/>
            <person name="Van de Peer Y."/>
            <person name="Miranda-Saavedra D."/>
            <person name="Barton G.J."/>
            <person name="Westrop G.D."/>
            <person name="Mueller S."/>
            <person name="Dessi D."/>
            <person name="Fiori P.L."/>
            <person name="Ren Q."/>
            <person name="Paulsen I."/>
            <person name="Zhang H."/>
            <person name="Bastida-Corcuera F.D."/>
            <person name="Simoes-Barbosa A."/>
            <person name="Brown M.T."/>
            <person name="Hayes R.D."/>
            <person name="Mukherjee M."/>
            <person name="Okumura C.Y."/>
            <person name="Schneider R."/>
            <person name="Smith A.J."/>
            <person name="Vanacova S."/>
            <person name="Villalvazo M."/>
            <person name="Haas B.J."/>
            <person name="Pertea M."/>
            <person name="Feldblyum T.V."/>
            <person name="Utterback T.R."/>
            <person name="Shu C.L."/>
            <person name="Osoegawa K."/>
            <person name="de Jong P.J."/>
            <person name="Hrdy I."/>
            <person name="Horvathova L."/>
            <person name="Zubacova Z."/>
            <person name="Dolezal P."/>
            <person name="Malik S.B."/>
            <person name="Logsdon J.M. Jr."/>
            <person name="Henze K."/>
            <person name="Gupta A."/>
            <person name="Wang C.C."/>
            <person name="Dunne R.L."/>
            <person name="Upcroft J.A."/>
            <person name="Upcroft P."/>
            <person name="White O."/>
            <person name="Salzberg S.L."/>
            <person name="Tang P."/>
            <person name="Chiu C.-H."/>
            <person name="Lee Y.-S."/>
            <person name="Embley T.M."/>
            <person name="Coombs G.H."/>
            <person name="Mottram J.C."/>
            <person name="Tachezy J."/>
            <person name="Fraser-Liggett C.M."/>
            <person name="Johnson P.J."/>
        </authorList>
    </citation>
    <scope>NUCLEOTIDE SEQUENCE [LARGE SCALE GENOMIC DNA]</scope>
    <source>
        <strain evidence="1">G3</strain>
    </source>
</reference>
<dbReference type="Gene3D" id="3.80.10.10">
    <property type="entry name" value="Ribonuclease Inhibitor"/>
    <property type="match status" value="1"/>
</dbReference>
<dbReference type="PANTHER" id="PTHR46759:SF1">
    <property type="entry name" value="LEUCINE-RICH REPEAT-CONTAINING PROTEIN 72"/>
    <property type="match status" value="1"/>
</dbReference>
<dbReference type="InterPro" id="IPR042655">
    <property type="entry name" value="LRC72"/>
</dbReference>
<dbReference type="InParanoid" id="A2FN44"/>
<dbReference type="VEuPathDB" id="TrichDB:TVAG_104050"/>
<accession>A2FN44</accession>
<proteinExistence type="predicted"/>
<dbReference type="VEuPathDB" id="TrichDB:TVAGG3_0043900"/>
<dbReference type="RefSeq" id="XP_001306616.1">
    <property type="nucleotide sequence ID" value="XM_001306615.1"/>
</dbReference>